<dbReference type="EMBL" id="FORM01000005">
    <property type="protein sequence ID" value="SFJ22230.1"/>
    <property type="molecule type" value="Genomic_DNA"/>
</dbReference>
<reference evidence="3" key="1">
    <citation type="submission" date="2016-10" db="EMBL/GenBank/DDBJ databases">
        <authorList>
            <person name="Varghese N."/>
            <person name="Submissions S."/>
        </authorList>
    </citation>
    <scope>NUCLEOTIDE SEQUENCE [LARGE SCALE GENOMIC DNA]</scope>
    <source>
        <strain evidence="3">DSM 28881</strain>
    </source>
</reference>
<dbReference type="RefSeq" id="WP_090839842.1">
    <property type="nucleotide sequence ID" value="NZ_FORM01000005.1"/>
</dbReference>
<dbReference type="Proteomes" id="UP000199559">
    <property type="component" value="Unassembled WGS sequence"/>
</dbReference>
<organism evidence="2 3">
    <name type="scientific">Olleya namhaensis</name>
    <dbReference type="NCBI Taxonomy" id="1144750"/>
    <lineage>
        <taxon>Bacteria</taxon>
        <taxon>Pseudomonadati</taxon>
        <taxon>Bacteroidota</taxon>
        <taxon>Flavobacteriia</taxon>
        <taxon>Flavobacteriales</taxon>
        <taxon>Flavobacteriaceae</taxon>
    </lineage>
</organism>
<dbReference type="PANTHER" id="PTHR30373">
    <property type="entry name" value="UPF0603 PROTEIN YGCG"/>
    <property type="match status" value="1"/>
</dbReference>
<dbReference type="PANTHER" id="PTHR30373:SF2">
    <property type="entry name" value="UPF0603 PROTEIN YGCG"/>
    <property type="match status" value="1"/>
</dbReference>
<name>A0A1I3PLK2_9FLAO</name>
<evidence type="ECO:0000313" key="2">
    <source>
        <dbReference type="EMBL" id="SFJ22230.1"/>
    </source>
</evidence>
<dbReference type="InterPro" id="IPR007621">
    <property type="entry name" value="TPM_dom"/>
</dbReference>
<accession>A0A1I3PLK2</accession>
<dbReference type="PROSITE" id="PS51257">
    <property type="entry name" value="PROKAR_LIPOPROTEIN"/>
    <property type="match status" value="1"/>
</dbReference>
<sequence>MKAILKIIFIVFLTIYSCKTKQIEKTEPKTNAPKVEFSVYDLGKSDLPKLKRQVNDYEFVFTMEQLEKLTLMIREFEKNTTNQIAIVSIESIGKYSDFDKFAVDLSNYNGIGLKEKDNGLSIVFSTNLRKIRITTGFGTEKILTDKICKNILDQTIIPELKNGNYYNGIEKGLTEIMAKWK</sequence>
<feature type="domain" description="TPM" evidence="1">
    <location>
        <begin position="54"/>
        <end position="178"/>
    </location>
</feature>
<gene>
    <name evidence="2" type="ORF">SAMN05443431_105167</name>
</gene>
<dbReference type="STRING" id="1144750.SAMN05443431_105167"/>
<proteinExistence type="predicted"/>
<dbReference type="Gene3D" id="3.10.310.50">
    <property type="match status" value="1"/>
</dbReference>
<dbReference type="AlphaFoldDB" id="A0A1I3PLK2"/>
<keyword evidence="3" id="KW-1185">Reference proteome</keyword>
<dbReference type="Pfam" id="PF04536">
    <property type="entry name" value="TPM_phosphatase"/>
    <property type="match status" value="1"/>
</dbReference>
<evidence type="ECO:0000259" key="1">
    <source>
        <dbReference type="Pfam" id="PF04536"/>
    </source>
</evidence>
<protein>
    <recommendedName>
        <fullName evidence="1">TPM domain-containing protein</fullName>
    </recommendedName>
</protein>
<evidence type="ECO:0000313" key="3">
    <source>
        <dbReference type="Proteomes" id="UP000199559"/>
    </source>
</evidence>